<evidence type="ECO:0000256" key="5">
    <source>
        <dbReference type="SAM" id="Coils"/>
    </source>
</evidence>
<dbReference type="AlphaFoldDB" id="R7VAG7"/>
<feature type="coiled-coil region" evidence="5">
    <location>
        <begin position="159"/>
        <end position="186"/>
    </location>
</feature>
<keyword evidence="9" id="KW-1185">Reference proteome</keyword>
<evidence type="ECO:0000313" key="9">
    <source>
        <dbReference type="Proteomes" id="UP000014760"/>
    </source>
</evidence>
<reference evidence="8" key="3">
    <citation type="submission" date="2015-06" db="UniProtKB">
        <authorList>
            <consortium name="EnsemblMetazoa"/>
        </authorList>
    </citation>
    <scope>IDENTIFICATION</scope>
</reference>
<feature type="region of interest" description="Disordered" evidence="6">
    <location>
        <begin position="1"/>
        <end position="32"/>
    </location>
</feature>
<dbReference type="EMBL" id="KB293747">
    <property type="protein sequence ID" value="ELU15537.1"/>
    <property type="molecule type" value="Genomic_DNA"/>
</dbReference>
<dbReference type="GO" id="GO:0005737">
    <property type="term" value="C:cytoplasm"/>
    <property type="evidence" value="ECO:0007669"/>
    <property type="project" value="UniProtKB-SubCell"/>
</dbReference>
<dbReference type="GO" id="GO:0005869">
    <property type="term" value="C:dynactin complex"/>
    <property type="evidence" value="ECO:0007669"/>
    <property type="project" value="InterPro"/>
</dbReference>
<comment type="similarity">
    <text evidence="2">Belongs to the dynactin subunit 2 family.</text>
</comment>
<keyword evidence="3" id="KW-0963">Cytoplasm</keyword>
<reference evidence="7 9" key="2">
    <citation type="journal article" date="2013" name="Nature">
        <title>Insights into bilaterian evolution from three spiralian genomes.</title>
        <authorList>
            <person name="Simakov O."/>
            <person name="Marletaz F."/>
            <person name="Cho S.J."/>
            <person name="Edsinger-Gonzales E."/>
            <person name="Havlak P."/>
            <person name="Hellsten U."/>
            <person name="Kuo D.H."/>
            <person name="Larsson T."/>
            <person name="Lv J."/>
            <person name="Arendt D."/>
            <person name="Savage R."/>
            <person name="Osoegawa K."/>
            <person name="de Jong P."/>
            <person name="Grimwood J."/>
            <person name="Chapman J.A."/>
            <person name="Shapiro H."/>
            <person name="Aerts A."/>
            <person name="Otillar R.P."/>
            <person name="Terry A.Y."/>
            <person name="Boore J.L."/>
            <person name="Grigoriev I.V."/>
            <person name="Lindberg D.R."/>
            <person name="Seaver E.C."/>
            <person name="Weisblat D.A."/>
            <person name="Putnam N.H."/>
            <person name="Rokhsar D.S."/>
        </authorList>
    </citation>
    <scope>NUCLEOTIDE SEQUENCE</scope>
    <source>
        <strain evidence="7 9">I ESC-2004</strain>
    </source>
</reference>
<evidence type="ECO:0000256" key="6">
    <source>
        <dbReference type="SAM" id="MobiDB-lite"/>
    </source>
</evidence>
<dbReference type="GO" id="GO:0030286">
    <property type="term" value="C:dynein complex"/>
    <property type="evidence" value="ECO:0007669"/>
    <property type="project" value="UniProtKB-KW"/>
</dbReference>
<name>R7VAG7_CAPTE</name>
<evidence type="ECO:0000313" key="8">
    <source>
        <dbReference type="EnsemblMetazoa" id="CapteP132300"/>
    </source>
</evidence>
<dbReference type="PANTHER" id="PTHR15346">
    <property type="entry name" value="DYNACTIN SUBUNIT"/>
    <property type="match status" value="1"/>
</dbReference>
<dbReference type="OrthoDB" id="4977at2759"/>
<reference evidence="9" key="1">
    <citation type="submission" date="2012-12" db="EMBL/GenBank/DDBJ databases">
        <authorList>
            <person name="Hellsten U."/>
            <person name="Grimwood J."/>
            <person name="Chapman J.A."/>
            <person name="Shapiro H."/>
            <person name="Aerts A."/>
            <person name="Otillar R.P."/>
            <person name="Terry A.Y."/>
            <person name="Boore J.L."/>
            <person name="Simakov O."/>
            <person name="Marletaz F."/>
            <person name="Cho S.-J."/>
            <person name="Edsinger-Gonzales E."/>
            <person name="Havlak P."/>
            <person name="Kuo D.-H."/>
            <person name="Larsson T."/>
            <person name="Lv J."/>
            <person name="Arendt D."/>
            <person name="Savage R."/>
            <person name="Osoegawa K."/>
            <person name="de Jong P."/>
            <person name="Lindberg D.R."/>
            <person name="Seaver E.C."/>
            <person name="Weisblat D.A."/>
            <person name="Putnam N.H."/>
            <person name="Grigoriev I.V."/>
            <person name="Rokhsar D.S."/>
        </authorList>
    </citation>
    <scope>NUCLEOTIDE SEQUENCE</scope>
    <source>
        <strain evidence="9">I ESC-2004</strain>
    </source>
</reference>
<keyword evidence="4" id="KW-0243">Dynein</keyword>
<dbReference type="FunCoup" id="R7VAG7">
    <property type="interactions" value="1363"/>
</dbReference>
<dbReference type="OMA" id="LMQKWDV"/>
<gene>
    <name evidence="7" type="ORF">CAPTEDRAFT_132300</name>
</gene>
<evidence type="ECO:0000256" key="2">
    <source>
        <dbReference type="ARBA" id="ARBA00006176"/>
    </source>
</evidence>
<proteinExistence type="inferred from homology"/>
<dbReference type="InterPro" id="IPR028133">
    <property type="entry name" value="Dynamitin"/>
</dbReference>
<keyword evidence="5" id="KW-0175">Coiled coil</keyword>
<evidence type="ECO:0000313" key="7">
    <source>
        <dbReference type="EMBL" id="ELU15537.1"/>
    </source>
</evidence>
<evidence type="ECO:0008006" key="10">
    <source>
        <dbReference type="Google" id="ProtNLM"/>
    </source>
</evidence>
<dbReference type="HOGENOM" id="CLU_049964_1_0_1"/>
<dbReference type="EnsemblMetazoa" id="CapteT132300">
    <property type="protein sequence ID" value="CapteP132300"/>
    <property type="gene ID" value="CapteG132300"/>
</dbReference>
<dbReference type="Proteomes" id="UP000014760">
    <property type="component" value="Unassembled WGS sequence"/>
</dbReference>
<sequence length="284" mass="31947">MADPKYANLPGIDLNSPDVYETSELPEDDQNQRLLVSDCEEEVNEAIEREGISAEEAFKAFKGKSGIDASNIDFSDSVRKGRNTGYDIRKTEYEILGSASAVKETPQQKYNRLQHEFRELVDEVQQAKSALTAETSNKSLIVTVALLTSKTRLLEPSQLDQVEGRLVALNQRLTHISDKKEQAEQSDKLGKVTELYEIVQKWNGVSDVLPHVVDRLNALKELHEQALQFSQTLSYLDSAQQKVSHLLESHGDMVNEVKSTLDENMSVIRNNCETLESRVQKLAK</sequence>
<comment type="subcellular location">
    <subcellularLocation>
        <location evidence="1">Cytoplasm</location>
    </subcellularLocation>
</comment>
<evidence type="ECO:0000256" key="3">
    <source>
        <dbReference type="ARBA" id="ARBA00022490"/>
    </source>
</evidence>
<accession>R7VAG7</accession>
<organism evidence="7">
    <name type="scientific">Capitella teleta</name>
    <name type="common">Polychaete worm</name>
    <dbReference type="NCBI Taxonomy" id="283909"/>
    <lineage>
        <taxon>Eukaryota</taxon>
        <taxon>Metazoa</taxon>
        <taxon>Spiralia</taxon>
        <taxon>Lophotrochozoa</taxon>
        <taxon>Annelida</taxon>
        <taxon>Polychaeta</taxon>
        <taxon>Sedentaria</taxon>
        <taxon>Scolecida</taxon>
        <taxon>Capitellidae</taxon>
        <taxon>Capitella</taxon>
    </lineage>
</organism>
<evidence type="ECO:0000256" key="1">
    <source>
        <dbReference type="ARBA" id="ARBA00004496"/>
    </source>
</evidence>
<dbReference type="EMBL" id="AMQN01017992">
    <property type="status" value="NOT_ANNOTATED_CDS"/>
    <property type="molecule type" value="Genomic_DNA"/>
</dbReference>
<dbReference type="STRING" id="283909.R7VAG7"/>
<dbReference type="Pfam" id="PF04912">
    <property type="entry name" value="Dynamitin"/>
    <property type="match status" value="1"/>
</dbReference>
<evidence type="ECO:0000256" key="4">
    <source>
        <dbReference type="ARBA" id="ARBA00023017"/>
    </source>
</evidence>
<protein>
    <recommendedName>
        <fullName evidence="10">Dynactin subunit 2</fullName>
    </recommendedName>
</protein>
<dbReference type="GO" id="GO:0007017">
    <property type="term" value="P:microtubule-based process"/>
    <property type="evidence" value="ECO:0007669"/>
    <property type="project" value="InterPro"/>
</dbReference>